<gene>
    <name evidence="1" type="ORF">MILVUS5_LOCUS23839</name>
</gene>
<organism evidence="1 2">
    <name type="scientific">Trifolium pratense</name>
    <name type="common">Red clover</name>
    <dbReference type="NCBI Taxonomy" id="57577"/>
    <lineage>
        <taxon>Eukaryota</taxon>
        <taxon>Viridiplantae</taxon>
        <taxon>Streptophyta</taxon>
        <taxon>Embryophyta</taxon>
        <taxon>Tracheophyta</taxon>
        <taxon>Spermatophyta</taxon>
        <taxon>Magnoliopsida</taxon>
        <taxon>eudicotyledons</taxon>
        <taxon>Gunneridae</taxon>
        <taxon>Pentapetalae</taxon>
        <taxon>rosids</taxon>
        <taxon>fabids</taxon>
        <taxon>Fabales</taxon>
        <taxon>Fabaceae</taxon>
        <taxon>Papilionoideae</taxon>
        <taxon>50 kb inversion clade</taxon>
        <taxon>NPAAA clade</taxon>
        <taxon>Hologalegina</taxon>
        <taxon>IRL clade</taxon>
        <taxon>Trifolieae</taxon>
        <taxon>Trifolium</taxon>
    </lineage>
</organism>
<reference evidence="1" key="1">
    <citation type="submission" date="2023-10" db="EMBL/GenBank/DDBJ databases">
        <authorList>
            <person name="Rodriguez Cubillos JULIANA M."/>
            <person name="De Vega J."/>
        </authorList>
    </citation>
    <scope>NUCLEOTIDE SEQUENCE</scope>
</reference>
<evidence type="ECO:0000313" key="2">
    <source>
        <dbReference type="Proteomes" id="UP001177021"/>
    </source>
</evidence>
<protein>
    <submittedName>
        <fullName evidence="1">Uncharacterized protein</fullName>
    </submittedName>
</protein>
<proteinExistence type="predicted"/>
<comment type="caution">
    <text evidence="1">The sequence shown here is derived from an EMBL/GenBank/DDBJ whole genome shotgun (WGS) entry which is preliminary data.</text>
</comment>
<sequence>MERGKQVANSTTEKWKMKENRDRVVKRVTDELINHVSPNLKFSLPELVQRVIKYEEKVYASVKTEEEYLRGVAATSKLICARSWKDDEALLTSASASGTNANIDWQENVYEKLQYLKHKYDFLLHSFYKYVCKGHQTDTQLSNNLGLHKSDVENIFSLFELSKSQITVDMKDRPKEIYLYIQNIVNTFKTNKKQQSPDVQSNQQVFAMPIGSSPRSINQPSISKGLDNPVQQQTSIALEAFGTGTKSNTQRISPLIKESDNQNQVSGKPTLDSEEQSPAMQQLINEVGLLTSISPEALTAAFGEIEEEVHLTKEVVDELGLPTFVIPEGWKMPRNFVATALDTPSIFGSLLDGFNQRPKIVQENQNLLAEIKDINNRLFDCEVVIAEKENVETAVGQAAELSEGLLVQIMYNAVTINQNLVSKFTSDKKSLIKPLQLLIPASYPSSSPVILDELPLKVSDDLSALFERAKAKLKYKLLSMNVPWLIKDIARAWEHCAREAILEYAHANGGGTFTSMHGNWDMAESDDDTSDGGRFSYHSEELRGPISSSDEENESVRVIYPQFNAEAQFGEVRLAVEMEFATLAEFKKAVKDYTIHIGRQIKWIKNDKVRARAKCVFEHCKWEILCSRSSITNSFQIKTFENTTHSCPGTFTNSQADRKWVIEKLELRLRQQPSLSHSEAYYLMKEDYNLHLEDSMIYRSLKQAKQNVEGSEIDQYAKLWDYCHELLSQNPGSTVKMSTIPQQEGPPIFHRLYICFDASKRGFKEGCRPIIGLDGCFLKGYFGGQLLTAVGGDANNHIFVIAYAVVDVENKDYLFRDYLF</sequence>
<evidence type="ECO:0000313" key="1">
    <source>
        <dbReference type="EMBL" id="CAJ2657226.1"/>
    </source>
</evidence>
<accession>A0ACB0KLI0</accession>
<dbReference type="Proteomes" id="UP001177021">
    <property type="component" value="Unassembled WGS sequence"/>
</dbReference>
<dbReference type="EMBL" id="CASHSV030000311">
    <property type="protein sequence ID" value="CAJ2657226.1"/>
    <property type="molecule type" value="Genomic_DNA"/>
</dbReference>
<keyword evidence="2" id="KW-1185">Reference proteome</keyword>
<name>A0ACB0KLI0_TRIPR</name>